<proteinExistence type="predicted"/>
<sequence length="69" mass="7572">GPDEVDIPPAEDATVELLPGLSVNPQGNMLSIKNDVLADFLGLRRNSRELATFVYQANQLVKREGRKHG</sequence>
<gene>
    <name evidence="1" type="ORF">LCGC14_2447070</name>
</gene>
<reference evidence="1" key="1">
    <citation type="journal article" date="2015" name="Nature">
        <title>Complex archaea that bridge the gap between prokaryotes and eukaryotes.</title>
        <authorList>
            <person name="Spang A."/>
            <person name="Saw J.H."/>
            <person name="Jorgensen S.L."/>
            <person name="Zaremba-Niedzwiedzka K."/>
            <person name="Martijn J."/>
            <person name="Lind A.E."/>
            <person name="van Eijk R."/>
            <person name="Schleper C."/>
            <person name="Guy L."/>
            <person name="Ettema T.J."/>
        </authorList>
    </citation>
    <scope>NUCLEOTIDE SEQUENCE</scope>
</reference>
<accession>A0A0F9BHE1</accession>
<feature type="non-terminal residue" evidence="1">
    <location>
        <position position="1"/>
    </location>
</feature>
<dbReference type="EMBL" id="LAZR01037796">
    <property type="protein sequence ID" value="KKL21279.1"/>
    <property type="molecule type" value="Genomic_DNA"/>
</dbReference>
<dbReference type="AlphaFoldDB" id="A0A0F9BHE1"/>
<name>A0A0F9BHE1_9ZZZZ</name>
<comment type="caution">
    <text evidence="1">The sequence shown here is derived from an EMBL/GenBank/DDBJ whole genome shotgun (WGS) entry which is preliminary data.</text>
</comment>
<organism evidence="1">
    <name type="scientific">marine sediment metagenome</name>
    <dbReference type="NCBI Taxonomy" id="412755"/>
    <lineage>
        <taxon>unclassified sequences</taxon>
        <taxon>metagenomes</taxon>
        <taxon>ecological metagenomes</taxon>
    </lineage>
</organism>
<protein>
    <submittedName>
        <fullName evidence="1">Uncharacterized protein</fullName>
    </submittedName>
</protein>
<evidence type="ECO:0000313" key="1">
    <source>
        <dbReference type="EMBL" id="KKL21279.1"/>
    </source>
</evidence>